<reference evidence="5" key="1">
    <citation type="submission" date="2015-10" db="EMBL/GenBank/DDBJ databases">
        <authorList>
            <person name="Gilbert D.G."/>
        </authorList>
    </citation>
    <scope>NUCLEOTIDE SEQUENCE</scope>
    <source>
        <strain evidence="5">Phyl III-seqv23</strain>
    </source>
</reference>
<feature type="region of interest" description="Disordered" evidence="1">
    <location>
        <begin position="1"/>
        <end position="32"/>
    </location>
</feature>
<evidence type="ECO:0000313" key="3">
    <source>
        <dbReference type="EMBL" id="CUV37095.1"/>
    </source>
</evidence>
<dbReference type="EMBL" id="LN899822">
    <property type="protein sequence ID" value="CUV59372.1"/>
    <property type="molecule type" value="Genomic_DNA"/>
</dbReference>
<sequence>MMALAHRQRRTPDPVFVLRRRPPPRAASSSARPLCVGTVGAENLGRPSSRCTSLGAARTSPPLCPPPIPASDEAAGNEHGELDRCKVIQAADVGLMAWRAAGKLGISKHQVKLQADLDARLGRYNNQREPQWPWCYGTPHAHPLTAQYPPASDHLRRNRQIDHH</sequence>
<protein>
    <submittedName>
        <fullName evidence="5">Uncharacterized protein</fullName>
    </submittedName>
</protein>
<dbReference type="EMBL" id="LN899825">
    <property type="protein sequence ID" value="CUV37095.1"/>
    <property type="molecule type" value="Genomic_DNA"/>
</dbReference>
<accession>A0A0S4X5L3</accession>
<dbReference type="EMBL" id="LN899826">
    <property type="protein sequence ID" value="CUV39170.1"/>
    <property type="molecule type" value="Genomic_DNA"/>
</dbReference>
<dbReference type="EMBL" id="LN899823">
    <property type="protein sequence ID" value="CUV24519.1"/>
    <property type="molecule type" value="Genomic_DNA"/>
</dbReference>
<proteinExistence type="predicted"/>
<feature type="region of interest" description="Disordered" evidence="1">
    <location>
        <begin position="50"/>
        <end position="77"/>
    </location>
</feature>
<evidence type="ECO:0000313" key="2">
    <source>
        <dbReference type="EMBL" id="CUV24519.1"/>
    </source>
</evidence>
<organism evidence="5">
    <name type="scientific">Ralstonia solanacearum</name>
    <name type="common">Pseudomonas solanacearum</name>
    <dbReference type="NCBI Taxonomy" id="305"/>
    <lineage>
        <taxon>Bacteria</taxon>
        <taxon>Pseudomonadati</taxon>
        <taxon>Pseudomonadota</taxon>
        <taxon>Betaproteobacteria</taxon>
        <taxon>Burkholderiales</taxon>
        <taxon>Burkholderiaceae</taxon>
        <taxon>Ralstonia</taxon>
        <taxon>Ralstonia solanacearum species complex</taxon>
    </lineage>
</organism>
<evidence type="ECO:0000313" key="4">
    <source>
        <dbReference type="EMBL" id="CUV39170.1"/>
    </source>
</evidence>
<gene>
    <name evidence="5" type="ORF">RD1301_v1_410017</name>
    <name evidence="2" type="ORF">RUN1744_v1_650095</name>
    <name evidence="3" type="ORF">TD1301_v1_2750017</name>
    <name evidence="4" type="ORF">TF3108_v1_230125</name>
</gene>
<evidence type="ECO:0000313" key="5">
    <source>
        <dbReference type="EMBL" id="CUV59372.1"/>
    </source>
</evidence>
<evidence type="ECO:0000256" key="1">
    <source>
        <dbReference type="SAM" id="MobiDB-lite"/>
    </source>
</evidence>
<name>A0A0S4X5L3_RALSL</name>
<dbReference type="AlphaFoldDB" id="A0A0S4X5L3"/>